<reference evidence="2" key="1">
    <citation type="journal article" date="2014" name="Front. Microbiol.">
        <title>High frequency of phylogenetically diverse reductive dehalogenase-homologous genes in deep subseafloor sedimentary metagenomes.</title>
        <authorList>
            <person name="Kawai M."/>
            <person name="Futagami T."/>
            <person name="Toyoda A."/>
            <person name="Takaki Y."/>
            <person name="Nishi S."/>
            <person name="Hori S."/>
            <person name="Arai W."/>
            <person name="Tsubouchi T."/>
            <person name="Morono Y."/>
            <person name="Uchiyama I."/>
            <person name="Ito T."/>
            <person name="Fujiyama A."/>
            <person name="Inagaki F."/>
            <person name="Takami H."/>
        </authorList>
    </citation>
    <scope>NUCLEOTIDE SEQUENCE</scope>
    <source>
        <strain evidence="2">Expedition CK06-06</strain>
    </source>
</reference>
<feature type="transmembrane region" description="Helical" evidence="1">
    <location>
        <begin position="15"/>
        <end position="35"/>
    </location>
</feature>
<protein>
    <recommendedName>
        <fullName evidence="3">Major facilitator superfamily (MFS) profile domain-containing protein</fullName>
    </recommendedName>
</protein>
<evidence type="ECO:0000313" key="2">
    <source>
        <dbReference type="EMBL" id="GAG77929.1"/>
    </source>
</evidence>
<keyword evidence="1" id="KW-1133">Transmembrane helix</keyword>
<accession>X1A8C0</accession>
<keyword evidence="1" id="KW-0812">Transmembrane</keyword>
<gene>
    <name evidence="2" type="ORF">S01H4_23434</name>
</gene>
<comment type="caution">
    <text evidence="2">The sequence shown here is derived from an EMBL/GenBank/DDBJ whole genome shotgun (WGS) entry which is preliminary data.</text>
</comment>
<proteinExistence type="predicted"/>
<name>X1A8C0_9ZZZZ</name>
<organism evidence="2">
    <name type="scientific">marine sediment metagenome</name>
    <dbReference type="NCBI Taxonomy" id="412755"/>
    <lineage>
        <taxon>unclassified sequences</taxon>
        <taxon>metagenomes</taxon>
        <taxon>ecological metagenomes</taxon>
    </lineage>
</organism>
<keyword evidence="1" id="KW-0472">Membrane</keyword>
<sequence length="74" mass="7771">ILLELIGFGLAPWGFGWISGLLGFLFAILVILLGYKPIHYTPVFLGILGILLLIVGILIGGVIVLIATLIGAIS</sequence>
<dbReference type="EMBL" id="BART01010871">
    <property type="protein sequence ID" value="GAG77929.1"/>
    <property type="molecule type" value="Genomic_DNA"/>
</dbReference>
<evidence type="ECO:0008006" key="3">
    <source>
        <dbReference type="Google" id="ProtNLM"/>
    </source>
</evidence>
<evidence type="ECO:0000256" key="1">
    <source>
        <dbReference type="SAM" id="Phobius"/>
    </source>
</evidence>
<dbReference type="AlphaFoldDB" id="X1A8C0"/>
<feature type="transmembrane region" description="Helical" evidence="1">
    <location>
        <begin position="47"/>
        <end position="73"/>
    </location>
</feature>
<feature type="non-terminal residue" evidence="2">
    <location>
        <position position="1"/>
    </location>
</feature>